<comment type="caution">
    <text evidence="3">The sequence shown here is derived from an EMBL/GenBank/DDBJ whole genome shotgun (WGS) entry which is preliminary data.</text>
</comment>
<sequence>LPVTFPDNSATATSTLTLPSPPSNPSNNLISLHSKIIYIHPIDSISNEEIIRFRFVSSDTKENIKEEISKAFNLERFSLRDDKRNIVTGSWDSLENNRHYEIIDRGELTKISRKGKKHLDFNSKYIINEPEYAEEFLSESHGESEERDFDGRITNNKRSTTREDGRKKRKKQSHLIRKTSESRKMSIKRASFTPENEISANYDAFENDDSRNTNNDTSGDSIGGQVSKRPVSHLGSSKSGKTQVKACSRCRKGKKGCDRNRPCARCVRADMEASCDAGEPIIPE</sequence>
<dbReference type="PROSITE" id="PS00463">
    <property type="entry name" value="ZN2_CY6_FUNGAL_1"/>
    <property type="match status" value="1"/>
</dbReference>
<dbReference type="InterPro" id="IPR001138">
    <property type="entry name" value="Zn2Cys6_DnaBD"/>
</dbReference>
<dbReference type="AlphaFoldDB" id="A0A9N9BQE9"/>
<dbReference type="EMBL" id="CAJVPL010001535">
    <property type="protein sequence ID" value="CAG8576042.1"/>
    <property type="molecule type" value="Genomic_DNA"/>
</dbReference>
<dbReference type="InterPro" id="IPR036864">
    <property type="entry name" value="Zn2-C6_fun-type_DNA-bd_sf"/>
</dbReference>
<dbReference type="PROSITE" id="PS50048">
    <property type="entry name" value="ZN2_CY6_FUNGAL_2"/>
    <property type="match status" value="1"/>
</dbReference>
<dbReference type="OrthoDB" id="4132249at2759"/>
<keyword evidence="4" id="KW-1185">Reference proteome</keyword>
<proteinExistence type="predicted"/>
<dbReference type="Gene3D" id="4.10.240.10">
    <property type="entry name" value="Zn(2)-C6 fungal-type DNA-binding domain"/>
    <property type="match status" value="1"/>
</dbReference>
<name>A0A9N9BQE9_9GLOM</name>
<dbReference type="GO" id="GO:0000981">
    <property type="term" value="F:DNA-binding transcription factor activity, RNA polymerase II-specific"/>
    <property type="evidence" value="ECO:0007669"/>
    <property type="project" value="InterPro"/>
</dbReference>
<feature type="region of interest" description="Disordered" evidence="1">
    <location>
        <begin position="137"/>
        <end position="259"/>
    </location>
</feature>
<protein>
    <submittedName>
        <fullName evidence="3">11512_t:CDS:1</fullName>
    </submittedName>
</protein>
<organism evidence="3 4">
    <name type="scientific">Ambispora gerdemannii</name>
    <dbReference type="NCBI Taxonomy" id="144530"/>
    <lineage>
        <taxon>Eukaryota</taxon>
        <taxon>Fungi</taxon>
        <taxon>Fungi incertae sedis</taxon>
        <taxon>Mucoromycota</taxon>
        <taxon>Glomeromycotina</taxon>
        <taxon>Glomeromycetes</taxon>
        <taxon>Archaeosporales</taxon>
        <taxon>Ambisporaceae</taxon>
        <taxon>Ambispora</taxon>
    </lineage>
</organism>
<feature type="domain" description="Zn(2)-C6 fungal-type" evidence="2">
    <location>
        <begin position="246"/>
        <end position="275"/>
    </location>
</feature>
<gene>
    <name evidence="3" type="ORF">AGERDE_LOCUS7885</name>
</gene>
<evidence type="ECO:0000256" key="1">
    <source>
        <dbReference type="SAM" id="MobiDB-lite"/>
    </source>
</evidence>
<evidence type="ECO:0000313" key="4">
    <source>
        <dbReference type="Proteomes" id="UP000789831"/>
    </source>
</evidence>
<feature type="compositionally biased region" description="Low complexity" evidence="1">
    <location>
        <begin position="8"/>
        <end position="18"/>
    </location>
</feature>
<dbReference type="SUPFAM" id="SSF57701">
    <property type="entry name" value="Zn2/Cys6 DNA-binding domain"/>
    <property type="match status" value="1"/>
</dbReference>
<dbReference type="Proteomes" id="UP000789831">
    <property type="component" value="Unassembled WGS sequence"/>
</dbReference>
<dbReference type="CDD" id="cd00067">
    <property type="entry name" value="GAL4"/>
    <property type="match status" value="1"/>
</dbReference>
<accession>A0A9N9BQE9</accession>
<reference evidence="3" key="1">
    <citation type="submission" date="2021-06" db="EMBL/GenBank/DDBJ databases">
        <authorList>
            <person name="Kallberg Y."/>
            <person name="Tangrot J."/>
            <person name="Rosling A."/>
        </authorList>
    </citation>
    <scope>NUCLEOTIDE SEQUENCE</scope>
    <source>
        <strain evidence="3">MT106</strain>
    </source>
</reference>
<evidence type="ECO:0000313" key="3">
    <source>
        <dbReference type="EMBL" id="CAG8576042.1"/>
    </source>
</evidence>
<dbReference type="GO" id="GO:0008270">
    <property type="term" value="F:zinc ion binding"/>
    <property type="evidence" value="ECO:0007669"/>
    <property type="project" value="InterPro"/>
</dbReference>
<evidence type="ECO:0000259" key="2">
    <source>
        <dbReference type="PROSITE" id="PS50048"/>
    </source>
</evidence>
<feature type="compositionally biased region" description="Basic residues" evidence="1">
    <location>
        <begin position="167"/>
        <end position="177"/>
    </location>
</feature>
<dbReference type="Pfam" id="PF00172">
    <property type="entry name" value="Zn_clus"/>
    <property type="match status" value="1"/>
</dbReference>
<feature type="region of interest" description="Disordered" evidence="1">
    <location>
        <begin position="1"/>
        <end position="24"/>
    </location>
</feature>
<feature type="non-terminal residue" evidence="3">
    <location>
        <position position="284"/>
    </location>
</feature>